<dbReference type="InterPro" id="IPR039420">
    <property type="entry name" value="WalR-like"/>
</dbReference>
<dbReference type="PANTHER" id="PTHR48111:SF69">
    <property type="entry name" value="RESPONSE REGULATOR RECEIVER"/>
    <property type="match status" value="1"/>
</dbReference>
<dbReference type="SMART" id="SM00850">
    <property type="entry name" value="LytTR"/>
    <property type="match status" value="1"/>
</dbReference>
<evidence type="ECO:0000256" key="2">
    <source>
        <dbReference type="PROSITE-ProRule" id="PRU00169"/>
    </source>
</evidence>
<keyword evidence="2" id="KW-0597">Phosphoprotein</keyword>
<feature type="modified residue" description="4-aspartylphosphate" evidence="2">
    <location>
        <position position="54"/>
    </location>
</feature>
<protein>
    <submittedName>
        <fullName evidence="5">Two component transcriptional regulator, LytTR family</fullName>
    </submittedName>
</protein>
<dbReference type="PROSITE" id="PS50110">
    <property type="entry name" value="RESPONSE_REGULATORY"/>
    <property type="match status" value="1"/>
</dbReference>
<evidence type="ECO:0000313" key="5">
    <source>
        <dbReference type="EMBL" id="SEA73599.1"/>
    </source>
</evidence>
<feature type="domain" description="HTH LytTR-type" evidence="4">
    <location>
        <begin position="169"/>
        <end position="254"/>
    </location>
</feature>
<reference evidence="5 6" key="1">
    <citation type="submission" date="2016-10" db="EMBL/GenBank/DDBJ databases">
        <authorList>
            <person name="de Groot N.N."/>
        </authorList>
    </citation>
    <scope>NUCLEOTIDE SEQUENCE [LARGE SCALE GENOMIC DNA]</scope>
    <source>
        <strain evidence="5 6">D31d</strain>
    </source>
</reference>
<dbReference type="PANTHER" id="PTHR48111">
    <property type="entry name" value="REGULATOR OF RPOS"/>
    <property type="match status" value="1"/>
</dbReference>
<dbReference type="Pfam" id="PF00072">
    <property type="entry name" value="Response_reg"/>
    <property type="match status" value="1"/>
</dbReference>
<dbReference type="GO" id="GO:0000156">
    <property type="term" value="F:phosphorelay response regulator activity"/>
    <property type="evidence" value="ECO:0007669"/>
    <property type="project" value="TreeGrafter"/>
</dbReference>
<dbReference type="SMART" id="SM00448">
    <property type="entry name" value="REC"/>
    <property type="match status" value="1"/>
</dbReference>
<feature type="domain" description="Response regulatory" evidence="3">
    <location>
        <begin position="2"/>
        <end position="114"/>
    </location>
</feature>
<dbReference type="GO" id="GO:0000976">
    <property type="term" value="F:transcription cis-regulatory region binding"/>
    <property type="evidence" value="ECO:0007669"/>
    <property type="project" value="TreeGrafter"/>
</dbReference>
<dbReference type="Gene3D" id="2.40.50.1020">
    <property type="entry name" value="LytTr DNA-binding domain"/>
    <property type="match status" value="1"/>
</dbReference>
<dbReference type="GO" id="GO:0032993">
    <property type="term" value="C:protein-DNA complex"/>
    <property type="evidence" value="ECO:0007669"/>
    <property type="project" value="TreeGrafter"/>
</dbReference>
<evidence type="ECO:0000259" key="4">
    <source>
        <dbReference type="PROSITE" id="PS50930"/>
    </source>
</evidence>
<dbReference type="Proteomes" id="UP000182257">
    <property type="component" value="Unassembled WGS sequence"/>
</dbReference>
<proteinExistence type="predicted"/>
<gene>
    <name evidence="5" type="ORF">SAMN05216462_2401</name>
</gene>
<sequence length="254" mass="28533">MRILIIEDEQSNADRLRRMLEGEHEIAGVCASNAEVRAYFADGAHADIDLILSDIQLGDGLSFESLKAVPTSIPVIFTTAYDQYAVQAFQFNSFDYLLKPIDSEELHAALEKVQSSKFKVQSTSTDAIAQLLASMNSCTIRYRERFLIPHRADEFLIVPVSEVSHITIRDGVVRLCTMNGKTHTLNMTLEEAESQLDPQRFMRVNRQFIVSAAAVSKLSTYFLGKMRVHVAAFPDTEIIVSKDKVATVKRWLDS</sequence>
<dbReference type="Gene3D" id="3.40.50.2300">
    <property type="match status" value="1"/>
</dbReference>
<dbReference type="AlphaFoldDB" id="A0A1H4DM70"/>
<dbReference type="GO" id="GO:0005829">
    <property type="term" value="C:cytosol"/>
    <property type="evidence" value="ECO:0007669"/>
    <property type="project" value="TreeGrafter"/>
</dbReference>
<evidence type="ECO:0000256" key="1">
    <source>
        <dbReference type="ARBA" id="ARBA00023125"/>
    </source>
</evidence>
<organism evidence="5 6">
    <name type="scientific">Xylanibacter ruminicola</name>
    <name type="common">Prevotella ruminicola</name>
    <dbReference type="NCBI Taxonomy" id="839"/>
    <lineage>
        <taxon>Bacteria</taxon>
        <taxon>Pseudomonadati</taxon>
        <taxon>Bacteroidota</taxon>
        <taxon>Bacteroidia</taxon>
        <taxon>Bacteroidales</taxon>
        <taxon>Prevotellaceae</taxon>
        <taxon>Xylanibacter</taxon>
    </lineage>
</organism>
<dbReference type="InterPro" id="IPR001789">
    <property type="entry name" value="Sig_transdc_resp-reg_receiver"/>
</dbReference>
<dbReference type="OrthoDB" id="1490554at2"/>
<dbReference type="RefSeq" id="WP_074761720.1">
    <property type="nucleotide sequence ID" value="NZ_FNRF01000004.1"/>
</dbReference>
<dbReference type="InterPro" id="IPR011006">
    <property type="entry name" value="CheY-like_superfamily"/>
</dbReference>
<accession>A0A1H4DM70</accession>
<dbReference type="InterPro" id="IPR007492">
    <property type="entry name" value="LytTR_DNA-bd_dom"/>
</dbReference>
<evidence type="ECO:0000259" key="3">
    <source>
        <dbReference type="PROSITE" id="PS50110"/>
    </source>
</evidence>
<dbReference type="GO" id="GO:0006355">
    <property type="term" value="P:regulation of DNA-templated transcription"/>
    <property type="evidence" value="ECO:0007669"/>
    <property type="project" value="TreeGrafter"/>
</dbReference>
<evidence type="ECO:0000313" key="6">
    <source>
        <dbReference type="Proteomes" id="UP000182257"/>
    </source>
</evidence>
<dbReference type="EMBL" id="FNRF01000004">
    <property type="protein sequence ID" value="SEA73599.1"/>
    <property type="molecule type" value="Genomic_DNA"/>
</dbReference>
<dbReference type="Pfam" id="PF04397">
    <property type="entry name" value="LytTR"/>
    <property type="match status" value="1"/>
</dbReference>
<keyword evidence="1" id="KW-0238">DNA-binding</keyword>
<dbReference type="SUPFAM" id="SSF52172">
    <property type="entry name" value="CheY-like"/>
    <property type="match status" value="1"/>
</dbReference>
<dbReference type="PROSITE" id="PS50930">
    <property type="entry name" value="HTH_LYTTR"/>
    <property type="match status" value="1"/>
</dbReference>
<name>A0A1H4DM70_XYLRU</name>